<evidence type="ECO:0000259" key="2">
    <source>
        <dbReference type="PROSITE" id="PS50008"/>
    </source>
</evidence>
<dbReference type="Proteomes" id="UP000521943">
    <property type="component" value="Unassembled WGS sequence"/>
</dbReference>
<dbReference type="PROSITE" id="PS50008">
    <property type="entry name" value="PIPLC_Y_DOMAIN"/>
    <property type="match status" value="1"/>
</dbReference>
<reference evidence="4 5" key="1">
    <citation type="submission" date="2020-07" db="EMBL/GenBank/DDBJ databases">
        <title>Comparative genomics of pyrophilous fungi reveals a link between fire events and developmental genes.</title>
        <authorList>
            <consortium name="DOE Joint Genome Institute"/>
            <person name="Steindorff A.S."/>
            <person name="Carver A."/>
            <person name="Calhoun S."/>
            <person name="Stillman K."/>
            <person name="Liu H."/>
            <person name="Lipzen A."/>
            <person name="Pangilinan J."/>
            <person name="Labutti K."/>
            <person name="Bruns T.D."/>
            <person name="Grigoriev I.V."/>
        </authorList>
    </citation>
    <scope>NUCLEOTIDE SEQUENCE [LARGE SCALE GENOMIC DNA]</scope>
    <source>
        <strain evidence="4 5">CBS 144469</strain>
    </source>
</reference>
<accession>A0A8H6HAH7</accession>
<gene>
    <name evidence="4" type="ORF">DFP72DRAFT_933473</name>
</gene>
<sequence length="737" mass="84255">MVTTRTQNGVVRKATAKALLLADEADAFAIASDGEDDDGDFKVSKKRKVSSSKRQKASGNAAASSSKTKAAAKPRRRGKDLSLLPTMPLDILYEILCQLTPKDLLNLSRTNKLFRSTMFGNQMLTVWRAARDAFDAPEPPDGWTEQKWAGLLFETTCQSCGKRGVVNVDWLLLRRACGTCKRAHLIYGPRIKSRFPGYDPEMLEYVPHTHTSAWTKGWWSNRTNSKFYWDDDIEEVADVYNYGYDEDWIDDRKELIAERAEMVKVYQDWLEQMDKFKGNATAENREKRLEAVKARFREEGYEDRDLDKAISVYSSGIFAGTPHVTNAVWSRIRPKLEPEVQRTMNERIMADLKPLVDERMAILAGLYDAYLNKLRPSESCYCPPIDFLRVNPDVIKVVEADEDIDITEKDFQPIVEKFGEYVSKYQDDTEKELLKLMPVDTEGVEDPLQLARVVLRRDRRARPELYRYTSNSMEPEDSFLIGRDMVCAHTWERRRRMELRPGVFADVPSKYELNSDVSKACSSIIIIAGLPQETATIAEMDAKDARFVCKLCVSMNGYNVFTWRAAAQHVWLGGNPNHSMRLATQEEEKMSKENELALREGTKAWSCNHCRAFLEPSASRTKPVVLEHLKSEHGITADDANLDEDYFVNQRCRHAYEAPYLIPEPDAERFKCLCYRCSRHPPDTLHSKETLSLCVNRYPFKRFEDMVSGIDYEIIPRPSADEKVVEASSSAGDSTES</sequence>
<evidence type="ECO:0000313" key="4">
    <source>
        <dbReference type="EMBL" id="KAF6743384.1"/>
    </source>
</evidence>
<feature type="compositionally biased region" description="Low complexity" evidence="1">
    <location>
        <begin position="57"/>
        <end position="69"/>
    </location>
</feature>
<dbReference type="GO" id="GO:0035556">
    <property type="term" value="P:intracellular signal transduction"/>
    <property type="evidence" value="ECO:0007669"/>
    <property type="project" value="InterPro"/>
</dbReference>
<dbReference type="PROSITE" id="PS50181">
    <property type="entry name" value="FBOX"/>
    <property type="match status" value="1"/>
</dbReference>
<evidence type="ECO:0000259" key="3">
    <source>
        <dbReference type="PROSITE" id="PS50181"/>
    </source>
</evidence>
<proteinExistence type="predicted"/>
<protein>
    <recommendedName>
        <fullName evidence="6">F-box domain-containing protein</fullName>
    </recommendedName>
</protein>
<dbReference type="GO" id="GO:0004435">
    <property type="term" value="F:phosphatidylinositol-4,5-bisphosphate phospholipase C activity"/>
    <property type="evidence" value="ECO:0007669"/>
    <property type="project" value="InterPro"/>
</dbReference>
<feature type="domain" description="PI-PLC Y-box" evidence="2">
    <location>
        <begin position="445"/>
        <end position="504"/>
    </location>
</feature>
<dbReference type="SUPFAM" id="SSF81383">
    <property type="entry name" value="F-box domain"/>
    <property type="match status" value="1"/>
</dbReference>
<dbReference type="InterPro" id="IPR001810">
    <property type="entry name" value="F-box_dom"/>
</dbReference>
<dbReference type="Pfam" id="PF00646">
    <property type="entry name" value="F-box"/>
    <property type="match status" value="1"/>
</dbReference>
<comment type="caution">
    <text evidence="4">The sequence shown here is derived from an EMBL/GenBank/DDBJ whole genome shotgun (WGS) entry which is preliminary data.</text>
</comment>
<feature type="domain" description="F-box" evidence="3">
    <location>
        <begin position="81"/>
        <end position="130"/>
    </location>
</feature>
<feature type="region of interest" description="Disordered" evidence="1">
    <location>
        <begin position="32"/>
        <end position="79"/>
    </location>
</feature>
<keyword evidence="5" id="KW-1185">Reference proteome</keyword>
<dbReference type="AlphaFoldDB" id="A0A8H6HAH7"/>
<feature type="compositionally biased region" description="Basic residues" evidence="1">
    <location>
        <begin position="44"/>
        <end position="56"/>
    </location>
</feature>
<evidence type="ECO:0000256" key="1">
    <source>
        <dbReference type="SAM" id="MobiDB-lite"/>
    </source>
</evidence>
<evidence type="ECO:0008006" key="6">
    <source>
        <dbReference type="Google" id="ProtNLM"/>
    </source>
</evidence>
<organism evidence="4 5">
    <name type="scientific">Ephemerocybe angulata</name>
    <dbReference type="NCBI Taxonomy" id="980116"/>
    <lineage>
        <taxon>Eukaryota</taxon>
        <taxon>Fungi</taxon>
        <taxon>Dikarya</taxon>
        <taxon>Basidiomycota</taxon>
        <taxon>Agaricomycotina</taxon>
        <taxon>Agaricomycetes</taxon>
        <taxon>Agaricomycetidae</taxon>
        <taxon>Agaricales</taxon>
        <taxon>Agaricineae</taxon>
        <taxon>Psathyrellaceae</taxon>
        <taxon>Ephemerocybe</taxon>
    </lineage>
</organism>
<dbReference type="GO" id="GO:0006629">
    <property type="term" value="P:lipid metabolic process"/>
    <property type="evidence" value="ECO:0007669"/>
    <property type="project" value="InterPro"/>
</dbReference>
<dbReference type="SMART" id="SM00256">
    <property type="entry name" value="FBOX"/>
    <property type="match status" value="1"/>
</dbReference>
<evidence type="ECO:0000313" key="5">
    <source>
        <dbReference type="Proteomes" id="UP000521943"/>
    </source>
</evidence>
<dbReference type="InterPro" id="IPR001711">
    <property type="entry name" value="PLipase_C_Pinositol-sp_Y"/>
</dbReference>
<dbReference type="EMBL" id="JACGCI010000146">
    <property type="protein sequence ID" value="KAF6743384.1"/>
    <property type="molecule type" value="Genomic_DNA"/>
</dbReference>
<dbReference type="OrthoDB" id="2322499at2759"/>
<dbReference type="CDD" id="cd09917">
    <property type="entry name" value="F-box_SF"/>
    <property type="match status" value="1"/>
</dbReference>
<name>A0A8H6HAH7_9AGAR</name>
<dbReference type="InterPro" id="IPR036047">
    <property type="entry name" value="F-box-like_dom_sf"/>
</dbReference>